<keyword evidence="2" id="KW-1185">Reference proteome</keyword>
<organism evidence="1 2">
    <name type="scientific">Amycolatopsis heterodermiae</name>
    <dbReference type="NCBI Taxonomy" id="3110235"/>
    <lineage>
        <taxon>Bacteria</taxon>
        <taxon>Bacillati</taxon>
        <taxon>Actinomycetota</taxon>
        <taxon>Actinomycetes</taxon>
        <taxon>Pseudonocardiales</taxon>
        <taxon>Pseudonocardiaceae</taxon>
        <taxon>Amycolatopsis</taxon>
    </lineage>
</organism>
<accession>A0ABU5REW2</accession>
<dbReference type="RefSeq" id="WP_323331846.1">
    <property type="nucleotide sequence ID" value="NZ_JAYFSI010000008.1"/>
</dbReference>
<evidence type="ECO:0000313" key="2">
    <source>
        <dbReference type="Proteomes" id="UP001304298"/>
    </source>
</evidence>
<dbReference type="Proteomes" id="UP001304298">
    <property type="component" value="Unassembled WGS sequence"/>
</dbReference>
<reference evidence="1 2" key="1">
    <citation type="submission" date="2023-12" db="EMBL/GenBank/DDBJ databases">
        <title>Amycolatopsis sp. V23-08.</title>
        <authorList>
            <person name="Somphong A."/>
        </authorList>
    </citation>
    <scope>NUCLEOTIDE SEQUENCE [LARGE SCALE GENOMIC DNA]</scope>
    <source>
        <strain evidence="1 2">V23-08</strain>
    </source>
</reference>
<evidence type="ECO:0000313" key="1">
    <source>
        <dbReference type="EMBL" id="MEA5364104.1"/>
    </source>
</evidence>
<dbReference type="EMBL" id="JAYFSI010000008">
    <property type="protein sequence ID" value="MEA5364104.1"/>
    <property type="molecule type" value="Genomic_DNA"/>
</dbReference>
<gene>
    <name evidence="1" type="ORF">VA596_31540</name>
</gene>
<proteinExistence type="predicted"/>
<protein>
    <submittedName>
        <fullName evidence="1">Uncharacterized protein</fullName>
    </submittedName>
</protein>
<comment type="caution">
    <text evidence="1">The sequence shown here is derived from an EMBL/GenBank/DDBJ whole genome shotgun (WGS) entry which is preliminary data.</text>
</comment>
<name>A0ABU5REW2_9PSEU</name>
<sequence length="177" mass="19880">MTYFGIEGHEPRWLDGRRAITAAHGTRLASLRGRRLDHAWLAWDLDDDEWFTGCPVLFDFEGEQVELNHQKFTDFSITWNTVDPIGRPSWESEGEPPFRLAWRDDADPDLAALRGRELRSVELVEWAGKGADLGDGMTAVRFAFDGGAVVVANALDENTLEFGDPDPAYRSHPLPPT</sequence>